<comment type="caution">
    <text evidence="1">The sequence shown here is derived from an EMBL/GenBank/DDBJ whole genome shotgun (WGS) entry which is preliminary data.</text>
</comment>
<name>A0A4Q0XG70_9FLAO</name>
<dbReference type="InterPro" id="IPR021352">
    <property type="entry name" value="DUF2971"/>
</dbReference>
<accession>A0A4Q0XG70</accession>
<dbReference type="Proteomes" id="UP000289792">
    <property type="component" value="Unassembled WGS sequence"/>
</dbReference>
<dbReference type="EMBL" id="SDDZ01000004">
    <property type="protein sequence ID" value="RXJ50066.1"/>
    <property type="molecule type" value="Genomic_DNA"/>
</dbReference>
<dbReference type="Pfam" id="PF11185">
    <property type="entry name" value="DUF2971"/>
    <property type="match status" value="1"/>
</dbReference>
<dbReference type="AlphaFoldDB" id="A0A4Q0XG70"/>
<keyword evidence="2" id="KW-1185">Reference proteome</keyword>
<gene>
    <name evidence="1" type="ORF">ESZ48_08735</name>
</gene>
<organism evidence="1 2">
    <name type="scientific">Gelidibacter gilvus</name>
    <dbReference type="NCBI Taxonomy" id="59602"/>
    <lineage>
        <taxon>Bacteria</taxon>
        <taxon>Pseudomonadati</taxon>
        <taxon>Bacteroidota</taxon>
        <taxon>Flavobacteriia</taxon>
        <taxon>Flavobacteriales</taxon>
        <taxon>Flavobacteriaceae</taxon>
        <taxon>Gelidibacter</taxon>
    </lineage>
</organism>
<dbReference type="OrthoDB" id="190848at2"/>
<reference evidence="1 2" key="1">
    <citation type="submission" date="2019-01" db="EMBL/GenBank/DDBJ databases">
        <title>Genome sequence of the Antarctic species Gelidibacter gilvus ACAM 158(T).</title>
        <authorList>
            <person name="Bowman J.P."/>
        </authorList>
    </citation>
    <scope>NUCLEOTIDE SEQUENCE [LARGE SCALE GENOMIC DNA]</scope>
    <source>
        <strain evidence="1 2">IC158</strain>
    </source>
</reference>
<proteinExistence type="predicted"/>
<evidence type="ECO:0000313" key="1">
    <source>
        <dbReference type="EMBL" id="RXJ50066.1"/>
    </source>
</evidence>
<evidence type="ECO:0000313" key="2">
    <source>
        <dbReference type="Proteomes" id="UP000289792"/>
    </source>
</evidence>
<protein>
    <submittedName>
        <fullName evidence="1">DUF2971 domain-containing protein</fullName>
    </submittedName>
</protein>
<sequence length="259" mass="30967">MESRYKTLVRKMVTDKQLPQYVYRMRTVNRYLFDTLINGEMWFSNPSDFNDPFDCDINMKIQNSSQEKIQNYFEKYLVKHFGIKELSGIDKNRITREEFEKLINIVSKRVTQRKGVACFMSNCENLLMWAHYANSHKGISLKFDILEDIEFFSPAKKVIYTRDYPEYDYLNDKNDFVNQMFFTKSEDWEYEGEVRILKDKNGNYQFNPNSLKEVIFGCKISDGDKKTLIKIIKNYYPNTKLIQAKKNESKFGLEFNEIK</sequence>